<keyword evidence="7 9" id="KW-0234">DNA repair</keyword>
<dbReference type="Pfam" id="PF02463">
    <property type="entry name" value="SMC_N"/>
    <property type="match status" value="1"/>
</dbReference>
<organism evidence="12">
    <name type="scientific">uncultured Desulfovibrio sp</name>
    <dbReference type="NCBI Taxonomy" id="167968"/>
    <lineage>
        <taxon>Bacteria</taxon>
        <taxon>Pseudomonadati</taxon>
        <taxon>Thermodesulfobacteriota</taxon>
        <taxon>Desulfovibrionia</taxon>
        <taxon>Desulfovibrionales</taxon>
        <taxon>Desulfovibrionaceae</taxon>
        <taxon>Desulfovibrio</taxon>
        <taxon>environmental samples</taxon>
    </lineage>
</organism>
<gene>
    <name evidence="12" type="ORF">KM92DES2_20466</name>
</gene>
<evidence type="ECO:0000259" key="11">
    <source>
        <dbReference type="SMART" id="SM00382"/>
    </source>
</evidence>
<keyword evidence="5 9" id="KW-0227">DNA damage</keyword>
<evidence type="ECO:0000256" key="8">
    <source>
        <dbReference type="ARBA" id="ARBA00033408"/>
    </source>
</evidence>
<dbReference type="PANTHER" id="PTHR11059">
    <property type="entry name" value="DNA REPAIR PROTEIN RECN"/>
    <property type="match status" value="1"/>
</dbReference>
<reference evidence="12" key="1">
    <citation type="submission" date="2016-04" db="EMBL/GenBank/DDBJ databases">
        <authorList>
            <person name="Evans L.H."/>
            <person name="Alamgir A."/>
            <person name="Owens N."/>
            <person name="Weber N.D."/>
            <person name="Virtaneva K."/>
            <person name="Barbian K."/>
            <person name="Babar A."/>
            <person name="Rosenke K."/>
        </authorList>
    </citation>
    <scope>NUCLEOTIDE SEQUENCE</scope>
    <source>
        <strain evidence="12">92-2</strain>
    </source>
</reference>
<keyword evidence="6" id="KW-0067">ATP-binding</keyword>
<dbReference type="SUPFAM" id="SSF52540">
    <property type="entry name" value="P-loop containing nucleoside triphosphate hydrolases"/>
    <property type="match status" value="1"/>
</dbReference>
<evidence type="ECO:0000256" key="1">
    <source>
        <dbReference type="ARBA" id="ARBA00003618"/>
    </source>
</evidence>
<dbReference type="GO" id="GO:0043590">
    <property type="term" value="C:bacterial nucleoid"/>
    <property type="evidence" value="ECO:0007669"/>
    <property type="project" value="TreeGrafter"/>
</dbReference>
<evidence type="ECO:0000256" key="6">
    <source>
        <dbReference type="ARBA" id="ARBA00022840"/>
    </source>
</evidence>
<protein>
    <recommendedName>
        <fullName evidence="3 9">DNA repair protein RecN</fullName>
    </recommendedName>
    <alternativeName>
        <fullName evidence="8 9">Recombination protein N</fullName>
    </alternativeName>
</protein>
<sequence>MLEYLRIRNLALIEDMELEFSPGMNVLTGETGAGKSFILKALGFLLGDKLSADMVRAGAERAQVEALFSTKDADMVLRREIVAETGRSRLYINDELRSQDSLRDLRNRLVAHTSQHAQQKLLQSSFQAKLLESGLSCPELLHQRDDLLARLQANAAQRSALLERQAGLGERRELLEMQQQEIDKVSPEEGEEEKLEEIRALARSMEHQQENYEQALMLLQGDEQEGVIDQLGQLEKLLQRMCREDDSLQADADAVAALRQQLAHLGGRLRRPPTLPGLDEMPDMDHLEERLFALAQLKRKLHRTLPEILSLREEISENLSFLDVCALDITRLAKEAAALAAELSAVTARIIPARREAAAAIATKLENELRQLGFSDQVRVLPDFTVQEIWPGVTDERGRILWAPNPGQPPQPLDKIASGGELSRFLLALASVQQDDEGATFIFDEVDAGVGGMTLNKLAEKLYALAETRQMLLITHWPQLAARARRHFQIVKMVRDGETFTLCSPLNKEDRHAELARMAGGGEQGEALARSLEK</sequence>
<dbReference type="AlphaFoldDB" id="A0A212KL46"/>
<evidence type="ECO:0000256" key="5">
    <source>
        <dbReference type="ARBA" id="ARBA00022763"/>
    </source>
</evidence>
<dbReference type="InterPro" id="IPR003593">
    <property type="entry name" value="AAA+_ATPase"/>
</dbReference>
<dbReference type="EMBL" id="FLUP01000002">
    <property type="protein sequence ID" value="SBW12378.1"/>
    <property type="molecule type" value="Genomic_DNA"/>
</dbReference>
<feature type="domain" description="AAA+ ATPase" evidence="11">
    <location>
        <begin position="21"/>
        <end position="498"/>
    </location>
</feature>
<evidence type="ECO:0000313" key="12">
    <source>
        <dbReference type="EMBL" id="SBW12378.1"/>
    </source>
</evidence>
<evidence type="ECO:0000256" key="3">
    <source>
        <dbReference type="ARBA" id="ARBA00021315"/>
    </source>
</evidence>
<dbReference type="GO" id="GO:0006310">
    <property type="term" value="P:DNA recombination"/>
    <property type="evidence" value="ECO:0007669"/>
    <property type="project" value="InterPro"/>
</dbReference>
<comment type="similarity">
    <text evidence="2 9">Belongs to the RecN family.</text>
</comment>
<dbReference type="InterPro" id="IPR003395">
    <property type="entry name" value="RecF/RecN/SMC_N"/>
</dbReference>
<proteinExistence type="inferred from homology"/>
<evidence type="ECO:0000256" key="9">
    <source>
        <dbReference type="PIRNR" id="PIRNR003128"/>
    </source>
</evidence>
<keyword evidence="10" id="KW-0175">Coiled coil</keyword>
<dbReference type="SMART" id="SM00382">
    <property type="entry name" value="AAA"/>
    <property type="match status" value="1"/>
</dbReference>
<comment type="function">
    <text evidence="1 9">May be involved in recombinational repair of damaged DNA.</text>
</comment>
<dbReference type="CDD" id="cd03241">
    <property type="entry name" value="ABC_RecN"/>
    <property type="match status" value="2"/>
</dbReference>
<feature type="coiled-coil region" evidence="10">
    <location>
        <begin position="188"/>
        <end position="225"/>
    </location>
</feature>
<dbReference type="GO" id="GO:0006281">
    <property type="term" value="P:DNA repair"/>
    <property type="evidence" value="ECO:0007669"/>
    <property type="project" value="UniProtKB-KW"/>
</dbReference>
<dbReference type="GO" id="GO:0009432">
    <property type="term" value="P:SOS response"/>
    <property type="evidence" value="ECO:0007669"/>
    <property type="project" value="TreeGrafter"/>
</dbReference>
<evidence type="ECO:0000256" key="2">
    <source>
        <dbReference type="ARBA" id="ARBA00009441"/>
    </source>
</evidence>
<dbReference type="InterPro" id="IPR004604">
    <property type="entry name" value="DNA_recomb/repair_RecN"/>
</dbReference>
<dbReference type="Gene3D" id="3.40.50.300">
    <property type="entry name" value="P-loop containing nucleotide triphosphate hydrolases"/>
    <property type="match status" value="2"/>
</dbReference>
<evidence type="ECO:0000256" key="10">
    <source>
        <dbReference type="SAM" id="Coils"/>
    </source>
</evidence>
<keyword evidence="4" id="KW-0547">Nucleotide-binding</keyword>
<dbReference type="InterPro" id="IPR027417">
    <property type="entry name" value="P-loop_NTPase"/>
</dbReference>
<dbReference type="RefSeq" id="WP_227118352.1">
    <property type="nucleotide sequence ID" value="NZ_LT598928.1"/>
</dbReference>
<dbReference type="PIRSF" id="PIRSF003128">
    <property type="entry name" value="RecN"/>
    <property type="match status" value="1"/>
</dbReference>
<evidence type="ECO:0000256" key="7">
    <source>
        <dbReference type="ARBA" id="ARBA00023204"/>
    </source>
</evidence>
<dbReference type="GO" id="GO:0005524">
    <property type="term" value="F:ATP binding"/>
    <property type="evidence" value="ECO:0007669"/>
    <property type="project" value="UniProtKB-KW"/>
</dbReference>
<accession>A0A212KL46</accession>
<name>A0A212KL46_9BACT</name>
<evidence type="ECO:0000256" key="4">
    <source>
        <dbReference type="ARBA" id="ARBA00022741"/>
    </source>
</evidence>
<dbReference type="PANTHER" id="PTHR11059:SF0">
    <property type="entry name" value="DNA REPAIR PROTEIN RECN"/>
    <property type="match status" value="1"/>
</dbReference>